<proteinExistence type="predicted"/>
<protein>
    <submittedName>
        <fullName evidence="1">Uncharacterized protein</fullName>
    </submittedName>
</protein>
<sequence length="18" mass="1997">MILVVTQSLSLPYGFCLL</sequence>
<evidence type="ECO:0000313" key="1">
    <source>
        <dbReference type="EMBL" id="MBX53000.1"/>
    </source>
</evidence>
<name>A0A2P2PE45_RHIMU</name>
<dbReference type="AlphaFoldDB" id="A0A2P2PE45"/>
<dbReference type="EMBL" id="GGEC01072516">
    <property type="protein sequence ID" value="MBX53000.1"/>
    <property type="molecule type" value="Transcribed_RNA"/>
</dbReference>
<accession>A0A2P2PE45</accession>
<reference evidence="1" key="1">
    <citation type="submission" date="2018-02" db="EMBL/GenBank/DDBJ databases">
        <title>Rhizophora mucronata_Transcriptome.</title>
        <authorList>
            <person name="Meera S.P."/>
            <person name="Sreeshan A."/>
            <person name="Augustine A."/>
        </authorList>
    </citation>
    <scope>NUCLEOTIDE SEQUENCE</scope>
    <source>
        <tissue evidence="1">Leaf</tissue>
    </source>
</reference>
<organism evidence="1">
    <name type="scientific">Rhizophora mucronata</name>
    <name type="common">Asiatic mangrove</name>
    <dbReference type="NCBI Taxonomy" id="61149"/>
    <lineage>
        <taxon>Eukaryota</taxon>
        <taxon>Viridiplantae</taxon>
        <taxon>Streptophyta</taxon>
        <taxon>Embryophyta</taxon>
        <taxon>Tracheophyta</taxon>
        <taxon>Spermatophyta</taxon>
        <taxon>Magnoliopsida</taxon>
        <taxon>eudicotyledons</taxon>
        <taxon>Gunneridae</taxon>
        <taxon>Pentapetalae</taxon>
        <taxon>rosids</taxon>
        <taxon>fabids</taxon>
        <taxon>Malpighiales</taxon>
        <taxon>Rhizophoraceae</taxon>
        <taxon>Rhizophora</taxon>
    </lineage>
</organism>